<accession>S8FQ50</accession>
<evidence type="ECO:0000313" key="2">
    <source>
        <dbReference type="EMBL" id="EPT00435.1"/>
    </source>
</evidence>
<dbReference type="AlphaFoldDB" id="S8FQ50"/>
<feature type="region of interest" description="Disordered" evidence="1">
    <location>
        <begin position="1"/>
        <end position="46"/>
    </location>
</feature>
<dbReference type="OrthoDB" id="5584477at2759"/>
<protein>
    <submittedName>
        <fullName evidence="2">Uncharacterized protein</fullName>
    </submittedName>
</protein>
<keyword evidence="3" id="KW-1185">Reference proteome</keyword>
<feature type="compositionally biased region" description="Polar residues" evidence="1">
    <location>
        <begin position="37"/>
        <end position="46"/>
    </location>
</feature>
<reference evidence="2 3" key="1">
    <citation type="journal article" date="2012" name="Science">
        <title>The Paleozoic origin of enzymatic lignin decomposition reconstructed from 31 fungal genomes.</title>
        <authorList>
            <person name="Floudas D."/>
            <person name="Binder M."/>
            <person name="Riley R."/>
            <person name="Barry K."/>
            <person name="Blanchette R.A."/>
            <person name="Henrissat B."/>
            <person name="Martinez A.T."/>
            <person name="Otillar R."/>
            <person name="Spatafora J.W."/>
            <person name="Yadav J.S."/>
            <person name="Aerts A."/>
            <person name="Benoit I."/>
            <person name="Boyd A."/>
            <person name="Carlson A."/>
            <person name="Copeland A."/>
            <person name="Coutinho P.M."/>
            <person name="de Vries R.P."/>
            <person name="Ferreira P."/>
            <person name="Findley K."/>
            <person name="Foster B."/>
            <person name="Gaskell J."/>
            <person name="Glotzer D."/>
            <person name="Gorecki P."/>
            <person name="Heitman J."/>
            <person name="Hesse C."/>
            <person name="Hori C."/>
            <person name="Igarashi K."/>
            <person name="Jurgens J.A."/>
            <person name="Kallen N."/>
            <person name="Kersten P."/>
            <person name="Kohler A."/>
            <person name="Kuees U."/>
            <person name="Kumar T.K.A."/>
            <person name="Kuo A."/>
            <person name="LaButti K."/>
            <person name="Larrondo L.F."/>
            <person name="Lindquist E."/>
            <person name="Ling A."/>
            <person name="Lombard V."/>
            <person name="Lucas S."/>
            <person name="Lundell T."/>
            <person name="Martin R."/>
            <person name="McLaughlin D.J."/>
            <person name="Morgenstern I."/>
            <person name="Morin E."/>
            <person name="Murat C."/>
            <person name="Nagy L.G."/>
            <person name="Nolan M."/>
            <person name="Ohm R.A."/>
            <person name="Patyshakuliyeva A."/>
            <person name="Rokas A."/>
            <person name="Ruiz-Duenas F.J."/>
            <person name="Sabat G."/>
            <person name="Salamov A."/>
            <person name="Samejima M."/>
            <person name="Schmutz J."/>
            <person name="Slot J.C."/>
            <person name="St John F."/>
            <person name="Stenlid J."/>
            <person name="Sun H."/>
            <person name="Sun S."/>
            <person name="Syed K."/>
            <person name="Tsang A."/>
            <person name="Wiebenga A."/>
            <person name="Young D."/>
            <person name="Pisabarro A."/>
            <person name="Eastwood D.C."/>
            <person name="Martin F."/>
            <person name="Cullen D."/>
            <person name="Grigoriev I.V."/>
            <person name="Hibbett D.S."/>
        </authorList>
    </citation>
    <scope>NUCLEOTIDE SEQUENCE</scope>
    <source>
        <strain evidence="3">FP-58527</strain>
    </source>
</reference>
<dbReference type="EMBL" id="KE504149">
    <property type="protein sequence ID" value="EPT00435.1"/>
    <property type="molecule type" value="Genomic_DNA"/>
</dbReference>
<gene>
    <name evidence="2" type="ORF">FOMPIDRAFT_88391</name>
</gene>
<dbReference type="InParanoid" id="S8FQ50"/>
<sequence>MSDTSHCCQPDLPGTNTTQNGKEEQGNPTCMRVDPTSVVSGTPPTSMLTGRRTTWVVALKDLEEVSADNFRTHSRSSANSEESLIDPELQGKHILENKLEPSTYLADLWLSPPVERQHRLQRRQLSVGSLGVEPVPLDIKLRDFDLARVAGTGAPGGPQGTERTGNIAFMALDLLTSEYWEGNVERLYRHDLEGFVWVVAAYAWLYDENGVAVKSSPVQDWFTCD</sequence>
<proteinExistence type="predicted"/>
<organism evidence="2 3">
    <name type="scientific">Fomitopsis schrenkii</name>
    <name type="common">Brown rot fungus</name>
    <dbReference type="NCBI Taxonomy" id="2126942"/>
    <lineage>
        <taxon>Eukaryota</taxon>
        <taxon>Fungi</taxon>
        <taxon>Dikarya</taxon>
        <taxon>Basidiomycota</taxon>
        <taxon>Agaricomycotina</taxon>
        <taxon>Agaricomycetes</taxon>
        <taxon>Polyporales</taxon>
        <taxon>Fomitopsis</taxon>
    </lineage>
</organism>
<name>S8FQ50_FOMSC</name>
<evidence type="ECO:0000313" key="3">
    <source>
        <dbReference type="Proteomes" id="UP000015241"/>
    </source>
</evidence>
<dbReference type="Proteomes" id="UP000015241">
    <property type="component" value="Unassembled WGS sequence"/>
</dbReference>
<evidence type="ECO:0000256" key="1">
    <source>
        <dbReference type="SAM" id="MobiDB-lite"/>
    </source>
</evidence>
<dbReference type="HOGENOM" id="CLU_1229967_0_0_1"/>